<dbReference type="AlphaFoldDB" id="A5GEF4"/>
<keyword evidence="3" id="KW-1185">Reference proteome</keyword>
<accession>A5GEF4</accession>
<proteinExistence type="predicted"/>
<evidence type="ECO:0000313" key="2">
    <source>
        <dbReference type="EMBL" id="ABQ25809.1"/>
    </source>
</evidence>
<evidence type="ECO:0000313" key="3">
    <source>
        <dbReference type="Proteomes" id="UP000006695"/>
    </source>
</evidence>
<keyword evidence="1" id="KW-0472">Membrane</keyword>
<feature type="transmembrane region" description="Helical" evidence="1">
    <location>
        <begin position="95"/>
        <end position="115"/>
    </location>
</feature>
<dbReference type="Proteomes" id="UP000006695">
    <property type="component" value="Chromosome"/>
</dbReference>
<dbReference type="EMBL" id="CP000698">
    <property type="protein sequence ID" value="ABQ25809.1"/>
    <property type="molecule type" value="Genomic_DNA"/>
</dbReference>
<organism evidence="2 3">
    <name type="scientific">Geotalea uraniireducens (strain Rf4)</name>
    <name type="common">Geobacter uraniireducens</name>
    <dbReference type="NCBI Taxonomy" id="351605"/>
    <lineage>
        <taxon>Bacteria</taxon>
        <taxon>Pseudomonadati</taxon>
        <taxon>Thermodesulfobacteriota</taxon>
        <taxon>Desulfuromonadia</taxon>
        <taxon>Geobacterales</taxon>
        <taxon>Geobacteraceae</taxon>
        <taxon>Geotalea</taxon>
    </lineage>
</organism>
<feature type="transmembrane region" description="Helical" evidence="1">
    <location>
        <begin position="41"/>
        <end position="60"/>
    </location>
</feature>
<keyword evidence="1" id="KW-1133">Transmembrane helix</keyword>
<dbReference type="STRING" id="351605.Gura_1613"/>
<feature type="transmembrane region" description="Helical" evidence="1">
    <location>
        <begin position="6"/>
        <end position="29"/>
    </location>
</feature>
<dbReference type="KEGG" id="gur:Gura_1613"/>
<dbReference type="InterPro" id="IPR021218">
    <property type="entry name" value="DUF2784"/>
</dbReference>
<name>A5GEF4_GEOUR</name>
<dbReference type="HOGENOM" id="CLU_124431_0_0_7"/>
<reference evidence="2 3" key="1">
    <citation type="submission" date="2007-05" db="EMBL/GenBank/DDBJ databases">
        <title>Complete sequence of Geobacter uraniireducens Rf4.</title>
        <authorList>
            <consortium name="US DOE Joint Genome Institute"/>
            <person name="Copeland A."/>
            <person name="Lucas S."/>
            <person name="Lapidus A."/>
            <person name="Barry K."/>
            <person name="Detter J.C."/>
            <person name="Glavina del Rio T."/>
            <person name="Hammon N."/>
            <person name="Israni S."/>
            <person name="Dalin E."/>
            <person name="Tice H."/>
            <person name="Pitluck S."/>
            <person name="Chertkov O."/>
            <person name="Brettin T."/>
            <person name="Bruce D."/>
            <person name="Han C."/>
            <person name="Schmutz J."/>
            <person name="Larimer F."/>
            <person name="Land M."/>
            <person name="Hauser L."/>
            <person name="Kyrpides N."/>
            <person name="Mikhailova N."/>
            <person name="Shelobolina E."/>
            <person name="Aklujkar M."/>
            <person name="Lovley D."/>
            <person name="Richardson P."/>
        </authorList>
    </citation>
    <scope>NUCLEOTIDE SEQUENCE [LARGE SCALE GENOMIC DNA]</scope>
    <source>
        <strain evidence="2 3">Rf4</strain>
    </source>
</reference>
<evidence type="ECO:0008006" key="4">
    <source>
        <dbReference type="Google" id="ProtNLM"/>
    </source>
</evidence>
<gene>
    <name evidence="2" type="ordered locus">Gura_1613</name>
</gene>
<keyword evidence="1" id="KW-0812">Transmembrane</keyword>
<dbReference type="RefSeq" id="WP_011938519.1">
    <property type="nucleotide sequence ID" value="NC_009483.1"/>
</dbReference>
<sequence>MRYAALADMVVVVHALFVLFVVFGGVIVLRCQRLAWLHLPAAIWGVVIELGGWVCPLTYLENHFRRLGGESGYSGAFISQYLEPILYPLGLTHQAQWLLGLSAFFVNLAIYVHLWRSRRSE</sequence>
<dbReference type="Pfam" id="PF10861">
    <property type="entry name" value="DUF2784"/>
    <property type="match status" value="1"/>
</dbReference>
<dbReference type="OrthoDB" id="370375at2"/>
<evidence type="ECO:0000256" key="1">
    <source>
        <dbReference type="SAM" id="Phobius"/>
    </source>
</evidence>
<protein>
    <recommendedName>
        <fullName evidence="4">DUF2784 domain-containing protein</fullName>
    </recommendedName>
</protein>